<evidence type="ECO:0000313" key="4">
    <source>
        <dbReference type="Proteomes" id="UP000011713"/>
    </source>
</evidence>
<evidence type="ECO:0000313" key="3">
    <source>
        <dbReference type="EnsemblProtists" id="HpaP802690"/>
    </source>
</evidence>
<dbReference type="InParanoid" id="M4B8T3"/>
<protein>
    <submittedName>
        <fullName evidence="3">Uncharacterized protein</fullName>
    </submittedName>
</protein>
<dbReference type="EMBL" id="JH597989">
    <property type="status" value="NOT_ANNOTATED_CDS"/>
    <property type="molecule type" value="Genomic_DNA"/>
</dbReference>
<evidence type="ECO:0000256" key="2">
    <source>
        <dbReference type="SAM" id="MobiDB-lite"/>
    </source>
</evidence>
<feature type="region of interest" description="Disordered" evidence="2">
    <location>
        <begin position="131"/>
        <end position="152"/>
    </location>
</feature>
<reference evidence="4" key="1">
    <citation type="journal article" date="2010" name="Science">
        <title>Signatures of adaptation to obligate biotrophy in the Hyaloperonospora arabidopsidis genome.</title>
        <authorList>
            <person name="Baxter L."/>
            <person name="Tripathy S."/>
            <person name="Ishaque N."/>
            <person name="Boot N."/>
            <person name="Cabral A."/>
            <person name="Kemen E."/>
            <person name="Thines M."/>
            <person name="Ah-Fong A."/>
            <person name="Anderson R."/>
            <person name="Badejoko W."/>
            <person name="Bittner-Eddy P."/>
            <person name="Boore J.L."/>
            <person name="Chibucos M.C."/>
            <person name="Coates M."/>
            <person name="Dehal P."/>
            <person name="Delehaunty K."/>
            <person name="Dong S."/>
            <person name="Downton P."/>
            <person name="Dumas B."/>
            <person name="Fabro G."/>
            <person name="Fronick C."/>
            <person name="Fuerstenberg S.I."/>
            <person name="Fulton L."/>
            <person name="Gaulin E."/>
            <person name="Govers F."/>
            <person name="Hughes L."/>
            <person name="Humphray S."/>
            <person name="Jiang R.H."/>
            <person name="Judelson H."/>
            <person name="Kamoun S."/>
            <person name="Kyung K."/>
            <person name="Meijer H."/>
            <person name="Minx P."/>
            <person name="Morris P."/>
            <person name="Nelson J."/>
            <person name="Phuntumart V."/>
            <person name="Qutob D."/>
            <person name="Rehmany A."/>
            <person name="Rougon-Cardoso A."/>
            <person name="Ryden P."/>
            <person name="Torto-Alalibo T."/>
            <person name="Studholme D."/>
            <person name="Wang Y."/>
            <person name="Win J."/>
            <person name="Wood J."/>
            <person name="Clifton S.W."/>
            <person name="Rogers J."/>
            <person name="Van den Ackerveken G."/>
            <person name="Jones J.D."/>
            <person name="McDowell J.M."/>
            <person name="Beynon J."/>
            <person name="Tyler B.M."/>
        </authorList>
    </citation>
    <scope>NUCLEOTIDE SEQUENCE [LARGE SCALE GENOMIC DNA]</scope>
    <source>
        <strain evidence="4">Emoy2</strain>
    </source>
</reference>
<dbReference type="HOGENOM" id="CLU_051764_3_1_1"/>
<reference evidence="3" key="2">
    <citation type="submission" date="2015-06" db="UniProtKB">
        <authorList>
            <consortium name="EnsemblProtists"/>
        </authorList>
    </citation>
    <scope>IDENTIFICATION</scope>
    <source>
        <strain evidence="3">Emoy2</strain>
    </source>
</reference>
<feature type="coiled-coil region" evidence="1">
    <location>
        <begin position="80"/>
        <end position="114"/>
    </location>
</feature>
<feature type="compositionally biased region" description="Polar residues" evidence="2">
    <location>
        <begin position="25"/>
        <end position="41"/>
    </location>
</feature>
<keyword evidence="1" id="KW-0175">Coiled coil</keyword>
<accession>M4B8T3</accession>
<dbReference type="VEuPathDB" id="FungiDB:HpaG802690"/>
<evidence type="ECO:0000256" key="1">
    <source>
        <dbReference type="SAM" id="Coils"/>
    </source>
</evidence>
<dbReference type="Proteomes" id="UP000011713">
    <property type="component" value="Unassembled WGS sequence"/>
</dbReference>
<feature type="compositionally biased region" description="Polar residues" evidence="2">
    <location>
        <begin position="1"/>
        <end position="14"/>
    </location>
</feature>
<sequence length="152" mass="16963">MRPQTQDIQASSPDTGIDLCDDASSEASTHRTISSLARQATQEGVDVSAQVHENLVSEVKRLRESFAHVQTALDQSVTKAKQLREYLDQVQHAHEQLLTELAQLREQMNHLGSIDSVDKRLRKVEHNLPRIGWPDGTLDEDEFNGDDVPPSG</sequence>
<dbReference type="AlphaFoldDB" id="M4B8T3"/>
<name>M4B8T3_HYAAE</name>
<proteinExistence type="predicted"/>
<keyword evidence="4" id="KW-1185">Reference proteome</keyword>
<dbReference type="EnsemblProtists" id="HpaT802690">
    <property type="protein sequence ID" value="HpaP802690"/>
    <property type="gene ID" value="HpaG802690"/>
</dbReference>
<feature type="region of interest" description="Disordered" evidence="2">
    <location>
        <begin position="1"/>
        <end position="41"/>
    </location>
</feature>
<organism evidence="3 4">
    <name type="scientific">Hyaloperonospora arabidopsidis (strain Emoy2)</name>
    <name type="common">Downy mildew agent</name>
    <name type="synonym">Peronospora arabidopsidis</name>
    <dbReference type="NCBI Taxonomy" id="559515"/>
    <lineage>
        <taxon>Eukaryota</taxon>
        <taxon>Sar</taxon>
        <taxon>Stramenopiles</taxon>
        <taxon>Oomycota</taxon>
        <taxon>Peronosporomycetes</taxon>
        <taxon>Peronosporales</taxon>
        <taxon>Peronosporaceae</taxon>
        <taxon>Hyaloperonospora</taxon>
    </lineage>
</organism>